<dbReference type="EMBL" id="CM017653">
    <property type="protein sequence ID" value="TYI85193.1"/>
    <property type="molecule type" value="Genomic_DNA"/>
</dbReference>
<proteinExistence type="predicted"/>
<dbReference type="Proteomes" id="UP000323597">
    <property type="component" value="Chromosome D05"/>
</dbReference>
<protein>
    <submittedName>
        <fullName evidence="1">Uncharacterized protein</fullName>
    </submittedName>
</protein>
<accession>A0A5D2V789</accession>
<gene>
    <name evidence="1" type="ORF">E1A91_D05G422900v1</name>
</gene>
<dbReference type="AlphaFoldDB" id="A0A5D2V789"/>
<keyword evidence="2" id="KW-1185">Reference proteome</keyword>
<evidence type="ECO:0000313" key="2">
    <source>
        <dbReference type="Proteomes" id="UP000323597"/>
    </source>
</evidence>
<evidence type="ECO:0000313" key="1">
    <source>
        <dbReference type="EMBL" id="TYI85193.1"/>
    </source>
</evidence>
<dbReference type="PANTHER" id="PTHR45919:SF1">
    <property type="entry name" value="GDP-MAN:MAN(3)GLCNAC(2)-PP-DOL ALPHA-1,2-MANNOSYLTRANSFERASE"/>
    <property type="match status" value="1"/>
</dbReference>
<dbReference type="GO" id="GO:0006487">
    <property type="term" value="P:protein N-linked glycosylation"/>
    <property type="evidence" value="ECO:0007669"/>
    <property type="project" value="TreeGrafter"/>
</dbReference>
<dbReference type="GO" id="GO:0004377">
    <property type="term" value="F:GDP-Man:Man(3)GlcNAc(2)-PP-Dol alpha-1,2-mannosyltransferase activity"/>
    <property type="evidence" value="ECO:0007669"/>
    <property type="project" value="InterPro"/>
</dbReference>
<organism evidence="1 2">
    <name type="scientific">Gossypium mustelinum</name>
    <name type="common">Cotton</name>
    <name type="synonym">Gossypium caicoense</name>
    <dbReference type="NCBI Taxonomy" id="34275"/>
    <lineage>
        <taxon>Eukaryota</taxon>
        <taxon>Viridiplantae</taxon>
        <taxon>Streptophyta</taxon>
        <taxon>Embryophyta</taxon>
        <taxon>Tracheophyta</taxon>
        <taxon>Spermatophyta</taxon>
        <taxon>Magnoliopsida</taxon>
        <taxon>eudicotyledons</taxon>
        <taxon>Gunneridae</taxon>
        <taxon>Pentapetalae</taxon>
        <taxon>rosids</taxon>
        <taxon>malvids</taxon>
        <taxon>Malvales</taxon>
        <taxon>Malvaceae</taxon>
        <taxon>Malvoideae</taxon>
        <taxon>Gossypium</taxon>
    </lineage>
</organism>
<sequence length="51" mass="5598">MVVISYQFTVCISVVEYMAAGAIPIAHNSAGPKMDIVLDEDGHKQDFLLKM</sequence>
<dbReference type="GO" id="GO:0005789">
    <property type="term" value="C:endoplasmic reticulum membrane"/>
    <property type="evidence" value="ECO:0007669"/>
    <property type="project" value="TreeGrafter"/>
</dbReference>
<dbReference type="InterPro" id="IPR038013">
    <property type="entry name" value="ALG11"/>
</dbReference>
<dbReference type="PANTHER" id="PTHR45919">
    <property type="entry name" value="GDP-MAN:MAN(3)GLCNAC(2)-PP-DOL ALPHA-1,2-MANNOSYLTRANSFERASE"/>
    <property type="match status" value="1"/>
</dbReference>
<reference evidence="1 2" key="1">
    <citation type="submission" date="2019-07" db="EMBL/GenBank/DDBJ databases">
        <title>WGS assembly of Gossypium mustelinum.</title>
        <authorList>
            <person name="Chen Z.J."/>
            <person name="Sreedasyam A."/>
            <person name="Ando A."/>
            <person name="Song Q."/>
            <person name="De L."/>
            <person name="Hulse-Kemp A."/>
            <person name="Ding M."/>
            <person name="Ye W."/>
            <person name="Kirkbride R."/>
            <person name="Jenkins J."/>
            <person name="Plott C."/>
            <person name="Lovell J."/>
            <person name="Lin Y.-M."/>
            <person name="Vaughn R."/>
            <person name="Liu B."/>
            <person name="Li W."/>
            <person name="Simpson S."/>
            <person name="Scheffler B."/>
            <person name="Saski C."/>
            <person name="Grover C."/>
            <person name="Hu G."/>
            <person name="Conover J."/>
            <person name="Carlson J."/>
            <person name="Shu S."/>
            <person name="Boston L."/>
            <person name="Williams M."/>
            <person name="Peterson D."/>
            <person name="Mcgee K."/>
            <person name="Jones D."/>
            <person name="Wendel J."/>
            <person name="Stelly D."/>
            <person name="Grimwood J."/>
            <person name="Schmutz J."/>
        </authorList>
    </citation>
    <scope>NUCLEOTIDE SEQUENCE [LARGE SCALE GENOMIC DNA]</scope>
    <source>
        <strain evidence="1">1408120.09</strain>
    </source>
</reference>
<name>A0A5D2V789_GOSMU</name>